<evidence type="ECO:0000256" key="3">
    <source>
        <dbReference type="ARBA" id="ARBA00023180"/>
    </source>
</evidence>
<keyword evidence="1 5" id="KW-0732">Signal</keyword>
<dbReference type="FunFam" id="2.10.25.10:FF:000001">
    <property type="entry name" value="Tenascin C"/>
    <property type="match status" value="1"/>
</dbReference>
<dbReference type="EMBL" id="UYJE01000970">
    <property type="protein sequence ID" value="VDH97931.1"/>
    <property type="molecule type" value="Genomic_DNA"/>
</dbReference>
<comment type="caution">
    <text evidence="7">The sequence shown here is derived from an EMBL/GenBank/DDBJ whole genome shotgun (WGS) entry which is preliminary data.</text>
</comment>
<keyword evidence="4" id="KW-1133">Transmembrane helix</keyword>
<dbReference type="InterPro" id="IPR050969">
    <property type="entry name" value="Dev_Signal_Modulators"/>
</dbReference>
<feature type="chain" id="PRO_5032602020" description="VWFD domain-containing protein" evidence="5">
    <location>
        <begin position="20"/>
        <end position="977"/>
    </location>
</feature>
<dbReference type="PROSITE" id="PS01186">
    <property type="entry name" value="EGF_2"/>
    <property type="match status" value="1"/>
</dbReference>
<dbReference type="Pfam" id="PF26129">
    <property type="entry name" value="Vwde"/>
    <property type="match status" value="1"/>
</dbReference>
<dbReference type="InterPro" id="IPR000742">
    <property type="entry name" value="EGF"/>
</dbReference>
<dbReference type="Proteomes" id="UP000596742">
    <property type="component" value="Unassembled WGS sequence"/>
</dbReference>
<dbReference type="InterPro" id="IPR058727">
    <property type="entry name" value="Helical_Vwde"/>
</dbReference>
<dbReference type="PANTHER" id="PTHR14949">
    <property type="entry name" value="EGF-LIKE-DOMAIN, MULTIPLE 7, 8"/>
    <property type="match status" value="1"/>
</dbReference>
<proteinExistence type="predicted"/>
<keyword evidence="4" id="KW-0812">Transmembrane</keyword>
<dbReference type="GO" id="GO:0005102">
    <property type="term" value="F:signaling receptor binding"/>
    <property type="evidence" value="ECO:0007669"/>
    <property type="project" value="TreeGrafter"/>
</dbReference>
<keyword evidence="8" id="KW-1185">Reference proteome</keyword>
<gene>
    <name evidence="7" type="ORF">MGAL_10B051028</name>
</gene>
<sequence length="977" mass="110122">MTGCIKCLIFLSLTGRVFCQSICGYYYTVAVKTSVSCGIWSAFTCSSLRYETKYGEKCCANYKSYPHCYPSSSVPFVESALIDGQIYPIPNFDPTPSLQPVFRCVVDDTWNGNYSMDIKWSIDGDDIITYTNVSFTDINVTTILRDTDWIDTHQMNMEVQCAIKVNDSGIDSGQFIFSPVFNAGIYPERFEYTVIEGESIDINFTATVPVGCISSNNLVRAHCDQNFYISQPDYDKSTIQCSNKDGSRNIIFNSEFCGIRVKSLDWEKNKILQVYGFIDGLYNYRDRLTYIRISTSSTSTPNEIWKNIKVPDIKVKVLDKDVVLKNRICQSFNDPHIRTYDGQYYHYMEVGEFVMYRNNKGPYWVHALFTNCGFGWAGSSCHCGIAIRSRNSLFILRTCQSISRTQKHLLSQPITLLRRCDDSDIIIEQTGYKYKVTLPTGTQILFTISSWSKFITGISIKPSIPDLEEAKGLCGFPNKVKNPSDDYMHRTEGVVSSYKEFADSWRIDDTMNDEQLFVEEPTFLSADISVEVHNKTALAHYCVCDQEASSTVPLDDFNTLHCNLTEVTDYCIENSQSSTGSLFSFYTGCKDNDKTRKRRSLITNSPSSLEGDDDFEFQPLTYENDVYNEEVSVPDSFRNSWTEESARESCLESIRNAVPSNLYSDFGDLSEEFFVQTCTMDIKLVGDMTFLADTIDAMVTSIIIEAVRNESLYIEETALGNETILTYITSLLCPSNCNNNGNCTSGVCICSDGYMGIDCSRQTYVPPSGVSIQYNGICSSKTRSCVKSNVYGDFQSTKIWYKRRSFQILQTSILYTSEFEILKAEFRNVFMVTVELQSSRRKRSTQSTTTPEGYEISLSNDGIHFGENFSIIIYDEDCYSCNSTSLSCIVSESCQATGDSHNDEVNIGTIGISVGIVLAVAVIVAVIVLYKCKSTEKKIHMNSTSQCKAVTFTDLETFDDAESRSRTPVGLFLVKQK</sequence>
<evidence type="ECO:0000259" key="6">
    <source>
        <dbReference type="PROSITE" id="PS51233"/>
    </source>
</evidence>
<feature type="domain" description="VWFD" evidence="6">
    <location>
        <begin position="327"/>
        <end position="513"/>
    </location>
</feature>
<feature type="transmembrane region" description="Helical" evidence="4">
    <location>
        <begin position="910"/>
        <end position="930"/>
    </location>
</feature>
<organism evidence="7 8">
    <name type="scientific">Mytilus galloprovincialis</name>
    <name type="common">Mediterranean mussel</name>
    <dbReference type="NCBI Taxonomy" id="29158"/>
    <lineage>
        <taxon>Eukaryota</taxon>
        <taxon>Metazoa</taxon>
        <taxon>Spiralia</taxon>
        <taxon>Lophotrochozoa</taxon>
        <taxon>Mollusca</taxon>
        <taxon>Bivalvia</taxon>
        <taxon>Autobranchia</taxon>
        <taxon>Pteriomorphia</taxon>
        <taxon>Mytilida</taxon>
        <taxon>Mytiloidea</taxon>
        <taxon>Mytilidae</taxon>
        <taxon>Mytilinae</taxon>
        <taxon>Mytilus</taxon>
    </lineage>
</organism>
<protein>
    <recommendedName>
        <fullName evidence="6">VWFD domain-containing protein</fullName>
    </recommendedName>
</protein>
<dbReference type="Pfam" id="PF00094">
    <property type="entry name" value="VWD"/>
    <property type="match status" value="1"/>
</dbReference>
<dbReference type="PROSITE" id="PS00022">
    <property type="entry name" value="EGF_1"/>
    <property type="match status" value="1"/>
</dbReference>
<dbReference type="InterPro" id="IPR001846">
    <property type="entry name" value="VWF_type-D"/>
</dbReference>
<dbReference type="PROSITE" id="PS51233">
    <property type="entry name" value="VWFD"/>
    <property type="match status" value="1"/>
</dbReference>
<keyword evidence="4" id="KW-0472">Membrane</keyword>
<keyword evidence="3" id="KW-0325">Glycoprotein</keyword>
<reference evidence="7" key="1">
    <citation type="submission" date="2018-11" db="EMBL/GenBank/DDBJ databases">
        <authorList>
            <person name="Alioto T."/>
            <person name="Alioto T."/>
        </authorList>
    </citation>
    <scope>NUCLEOTIDE SEQUENCE</scope>
</reference>
<evidence type="ECO:0000256" key="5">
    <source>
        <dbReference type="SAM" id="SignalP"/>
    </source>
</evidence>
<dbReference type="GO" id="GO:0009986">
    <property type="term" value="C:cell surface"/>
    <property type="evidence" value="ECO:0007669"/>
    <property type="project" value="TreeGrafter"/>
</dbReference>
<keyword evidence="2" id="KW-1015">Disulfide bond</keyword>
<name>A0A8B6C0I1_MYTGA</name>
<dbReference type="OrthoDB" id="6113182at2759"/>
<dbReference type="PANTHER" id="PTHR14949:SF56">
    <property type="entry name" value="EGF-LIKE-DOMAIN, MULTIPLE 7"/>
    <property type="match status" value="1"/>
</dbReference>
<accession>A0A8B6C0I1</accession>
<evidence type="ECO:0000256" key="4">
    <source>
        <dbReference type="SAM" id="Phobius"/>
    </source>
</evidence>
<dbReference type="Gene3D" id="2.10.25.10">
    <property type="entry name" value="Laminin"/>
    <property type="match status" value="1"/>
</dbReference>
<dbReference type="GO" id="GO:0005576">
    <property type="term" value="C:extracellular region"/>
    <property type="evidence" value="ECO:0007669"/>
    <property type="project" value="TreeGrafter"/>
</dbReference>
<evidence type="ECO:0000313" key="7">
    <source>
        <dbReference type="EMBL" id="VDH97931.1"/>
    </source>
</evidence>
<dbReference type="AlphaFoldDB" id="A0A8B6C0I1"/>
<feature type="signal peptide" evidence="5">
    <location>
        <begin position="1"/>
        <end position="19"/>
    </location>
</feature>
<evidence type="ECO:0000313" key="8">
    <source>
        <dbReference type="Proteomes" id="UP000596742"/>
    </source>
</evidence>
<evidence type="ECO:0000256" key="2">
    <source>
        <dbReference type="ARBA" id="ARBA00023157"/>
    </source>
</evidence>
<evidence type="ECO:0000256" key="1">
    <source>
        <dbReference type="ARBA" id="ARBA00022729"/>
    </source>
</evidence>